<dbReference type="InterPro" id="IPR009799">
    <property type="entry name" value="EthD_dom"/>
</dbReference>
<proteinExistence type="predicted"/>
<evidence type="ECO:0000259" key="1">
    <source>
        <dbReference type="Pfam" id="PF07110"/>
    </source>
</evidence>
<dbReference type="RefSeq" id="WP_199051752.1">
    <property type="nucleotide sequence ID" value="NZ_JAELXT010000053.1"/>
</dbReference>
<name>A0ABS0Y855_9HYPH</name>
<dbReference type="Pfam" id="PF07110">
    <property type="entry name" value="EthD"/>
    <property type="match status" value="2"/>
</dbReference>
<feature type="domain" description="EthD" evidence="1">
    <location>
        <begin position="11"/>
        <end position="97"/>
    </location>
</feature>
<feature type="domain" description="EthD" evidence="1">
    <location>
        <begin position="129"/>
        <end position="205"/>
    </location>
</feature>
<dbReference type="Proteomes" id="UP000620670">
    <property type="component" value="Unassembled WGS sequence"/>
</dbReference>
<protein>
    <submittedName>
        <fullName evidence="2">EthD family reductase</fullName>
    </submittedName>
</protein>
<dbReference type="SUPFAM" id="SSF54909">
    <property type="entry name" value="Dimeric alpha+beta barrel"/>
    <property type="match status" value="2"/>
</dbReference>
<dbReference type="InterPro" id="IPR011008">
    <property type="entry name" value="Dimeric_a/b-barrel"/>
</dbReference>
<reference evidence="3" key="1">
    <citation type="submission" date="2020-12" db="EMBL/GenBank/DDBJ databases">
        <title>Hymenobacter sp.</title>
        <authorList>
            <person name="Kim M.K."/>
        </authorList>
    </citation>
    <scope>NUCLEOTIDE SEQUENCE [LARGE SCALE GENOMIC DNA]</scope>
    <source>
        <strain evidence="3">BT325</strain>
    </source>
</reference>
<gene>
    <name evidence="2" type="ORF">JAO75_24120</name>
</gene>
<dbReference type="NCBIfam" id="TIGR02118">
    <property type="entry name" value="EthD family reductase"/>
    <property type="match status" value="2"/>
</dbReference>
<dbReference type="Gene3D" id="3.30.70.100">
    <property type="match status" value="2"/>
</dbReference>
<keyword evidence="3" id="KW-1185">Reference proteome</keyword>
<organism evidence="2 3">
    <name type="scientific">Microvirga splendida</name>
    <dbReference type="NCBI Taxonomy" id="2795727"/>
    <lineage>
        <taxon>Bacteria</taxon>
        <taxon>Pseudomonadati</taxon>
        <taxon>Pseudomonadota</taxon>
        <taxon>Alphaproteobacteria</taxon>
        <taxon>Hyphomicrobiales</taxon>
        <taxon>Methylobacteriaceae</taxon>
        <taxon>Microvirga</taxon>
    </lineage>
</organism>
<sequence length="239" mass="26797">MVVRMGLLTRRPDVSPAEFSRHWREVHGPLAERLPGLRRYHQNHVVDDRQLAIDHARGPWSIDGISELWFDSEDQMTRALSSDEYKAVARDHQLFVGPTALITAVQNVVVPVDPSAGRLVKRMSILTRKPGLTPEQFKEEWWGFHAEAVSKFPNLMGYTQNLVTGRSSGLGQPASYEALPIDGMVELWFRSIADVEAAFRSQAANISQTHALNFIAEITTFLVETYEVVPAGMSQKSNS</sequence>
<evidence type="ECO:0000313" key="3">
    <source>
        <dbReference type="Proteomes" id="UP000620670"/>
    </source>
</evidence>
<comment type="caution">
    <text evidence="2">The sequence shown here is derived from an EMBL/GenBank/DDBJ whole genome shotgun (WGS) entry which is preliminary data.</text>
</comment>
<evidence type="ECO:0000313" key="2">
    <source>
        <dbReference type="EMBL" id="MBJ6128482.1"/>
    </source>
</evidence>
<accession>A0ABS0Y855</accession>
<dbReference type="EMBL" id="JAELXT010000053">
    <property type="protein sequence ID" value="MBJ6128482.1"/>
    <property type="molecule type" value="Genomic_DNA"/>
</dbReference>